<evidence type="ECO:0000256" key="1">
    <source>
        <dbReference type="ARBA" id="ARBA00022468"/>
    </source>
</evidence>
<keyword evidence="1" id="KW-0343">GTPase activation</keyword>
<keyword evidence="3" id="KW-1185">Reference proteome</keyword>
<dbReference type="GO" id="GO:0005096">
    <property type="term" value="F:GTPase activator activity"/>
    <property type="evidence" value="ECO:0007669"/>
    <property type="project" value="UniProtKB-KW"/>
</dbReference>
<dbReference type="Gene3D" id="3.40.50.11210">
    <property type="entry name" value="Rap/Ran-GAP"/>
    <property type="match status" value="1"/>
</dbReference>
<accession>A0A1I7VVC3</accession>
<dbReference type="GO" id="GO:0051056">
    <property type="term" value="P:regulation of small GTPase mediated signal transduction"/>
    <property type="evidence" value="ECO:0007669"/>
    <property type="project" value="InterPro"/>
</dbReference>
<dbReference type="FunFam" id="3.40.50.11210:FF:000001">
    <property type="entry name" value="Ral GTPase-activating protein subunit alpha-1 isoform 1"/>
    <property type="match status" value="1"/>
</dbReference>
<dbReference type="SUPFAM" id="SSF111347">
    <property type="entry name" value="Rap/Ran-GAP"/>
    <property type="match status" value="2"/>
</dbReference>
<organism evidence="3 4">
    <name type="scientific">Loa loa</name>
    <name type="common">Eye worm</name>
    <name type="synonym">Filaria loa</name>
    <dbReference type="NCBI Taxonomy" id="7209"/>
    <lineage>
        <taxon>Eukaryota</taxon>
        <taxon>Metazoa</taxon>
        <taxon>Ecdysozoa</taxon>
        <taxon>Nematoda</taxon>
        <taxon>Chromadorea</taxon>
        <taxon>Rhabditida</taxon>
        <taxon>Spirurina</taxon>
        <taxon>Spiruromorpha</taxon>
        <taxon>Filarioidea</taxon>
        <taxon>Onchocercidae</taxon>
        <taxon>Loa</taxon>
    </lineage>
</organism>
<sequence length="784" mass="89001">MAEYLNAMEIKLQSTGDAVVWLRVWMRIVNLVSPLHASHSYLAVQTISKTISTLFRLSGTDALIHWICTRLLLLPPSGQAHCLPAYFAVLSTINPPPLVEAHILLALARGIASERFAVVLEYMPFMSKDYLTVLARPALSSLTQLIRQSNFSPRSVQVAALLSPDHAVGETLLLNLLALNSNEVPLQSYSLALHALALLIIERADTKLMTEVMNRICTLKTSASLLHMFCADLNQLKQLGLRDKLVTVLERALDSVKDDSLAGEILWQSVSASLMDCQLRRSLLERVLNDRRLCLEGFLLTYYQQFPLPSFTSAHCNSLENSTGNSQHDSLTAGRIFFDQGRAILSVDVDSSVRVTSRTPVGKHCWCFARERMVRRQMNCVNNWLRKLALRPKKVALEMTNFKGAVEDPFEKLPQLPRILQADPIECNEMYFFIQQNRRLTTNVLASRHLKTTKCSTRASVEGKYVLWRTLAADLRLFPGTRQISPSFNRDIRHLDHTYSREVHKVAVIYVAKGQERIEEYRSLLSNGGGYAKMSSFVVQLWRISEEGLSSARLIREEFYKLHQDYHGGMTSLCHCPLCRHNDKVSVLSNNYGSVAFNEFILRLGWQVQIGRQHYGYNGGLPSGVTAPYYASADTEIIFHVSTMLDGDITHKLKHLGNDEVHVVWSENDRPYRRDTIATRFCDVLIVLYRMSPYLFRVRIETQRPLEFGPLFDGAHIHICMLPHLVRDTVVNASRAYRLSQQDCARPLQHREKVFEETKHHLHVPSPSLAICQTFIASLNSNSF</sequence>
<evidence type="ECO:0000259" key="2">
    <source>
        <dbReference type="PROSITE" id="PS50085"/>
    </source>
</evidence>
<dbReference type="GO" id="GO:0005737">
    <property type="term" value="C:cytoplasm"/>
    <property type="evidence" value="ECO:0007669"/>
    <property type="project" value="TreeGrafter"/>
</dbReference>
<evidence type="ECO:0000313" key="4">
    <source>
        <dbReference type="WBParaSite" id="EN70_6680"/>
    </source>
</evidence>
<dbReference type="PANTHER" id="PTHR10063:SF11">
    <property type="entry name" value="RHO GTPASE-ACTIVATING PROTEIN CG5521-RELATED"/>
    <property type="match status" value="1"/>
</dbReference>
<dbReference type="InterPro" id="IPR027107">
    <property type="entry name" value="Tuberin/Ral-act_asu"/>
</dbReference>
<name>A0A1I7VVC3_LOALO</name>
<dbReference type="PANTHER" id="PTHR10063">
    <property type="entry name" value="TUBERIN"/>
    <property type="match status" value="1"/>
</dbReference>
<dbReference type="AlphaFoldDB" id="A0A1I7VVC3"/>
<dbReference type="WBParaSite" id="EN70_6680">
    <property type="protein sequence ID" value="EN70_6680"/>
    <property type="gene ID" value="EN70_6680"/>
</dbReference>
<dbReference type="Proteomes" id="UP000095285">
    <property type="component" value="Unassembled WGS sequence"/>
</dbReference>
<dbReference type="GO" id="GO:0005634">
    <property type="term" value="C:nucleus"/>
    <property type="evidence" value="ECO:0007669"/>
    <property type="project" value="InterPro"/>
</dbReference>
<dbReference type="Pfam" id="PF02145">
    <property type="entry name" value="Rap_GAP"/>
    <property type="match status" value="1"/>
</dbReference>
<reference evidence="3" key="1">
    <citation type="submission" date="2012-04" db="EMBL/GenBank/DDBJ databases">
        <title>The Genome Sequence of Loa loa.</title>
        <authorList>
            <consortium name="The Broad Institute Genome Sequencing Platform"/>
            <consortium name="Broad Institute Genome Sequencing Center for Infectious Disease"/>
            <person name="Nutman T.B."/>
            <person name="Fink D.L."/>
            <person name="Russ C."/>
            <person name="Young S."/>
            <person name="Zeng Q."/>
            <person name="Gargeya S."/>
            <person name="Alvarado L."/>
            <person name="Berlin A."/>
            <person name="Chapman S.B."/>
            <person name="Chen Z."/>
            <person name="Freedman E."/>
            <person name="Gellesch M."/>
            <person name="Goldberg J."/>
            <person name="Griggs A."/>
            <person name="Gujja S."/>
            <person name="Heilman E.R."/>
            <person name="Heiman D."/>
            <person name="Howarth C."/>
            <person name="Mehta T."/>
            <person name="Neiman D."/>
            <person name="Pearson M."/>
            <person name="Roberts A."/>
            <person name="Saif S."/>
            <person name="Shea T."/>
            <person name="Shenoy N."/>
            <person name="Sisk P."/>
            <person name="Stolte C."/>
            <person name="Sykes S."/>
            <person name="White J."/>
            <person name="Yandava C."/>
            <person name="Haas B."/>
            <person name="Henn M.R."/>
            <person name="Nusbaum C."/>
            <person name="Birren B."/>
        </authorList>
    </citation>
    <scope>NUCLEOTIDE SEQUENCE [LARGE SCALE GENOMIC DNA]</scope>
</reference>
<dbReference type="InterPro" id="IPR035974">
    <property type="entry name" value="Rap/Ran-GAP_sf"/>
</dbReference>
<proteinExistence type="predicted"/>
<evidence type="ECO:0000313" key="3">
    <source>
        <dbReference type="Proteomes" id="UP000095285"/>
    </source>
</evidence>
<dbReference type="PROSITE" id="PS50085">
    <property type="entry name" value="RAPGAP"/>
    <property type="match status" value="1"/>
</dbReference>
<protein>
    <submittedName>
        <fullName evidence="4">Rap-GAP domain-containing protein</fullName>
    </submittedName>
</protein>
<dbReference type="STRING" id="7209.A0A1I7VVC3"/>
<feature type="domain" description="Rap-GAP" evidence="2">
    <location>
        <begin position="492"/>
        <end position="758"/>
    </location>
</feature>
<reference evidence="4" key="2">
    <citation type="submission" date="2016-11" db="UniProtKB">
        <authorList>
            <consortium name="WormBaseParasite"/>
        </authorList>
    </citation>
    <scope>IDENTIFICATION</scope>
</reference>
<dbReference type="InterPro" id="IPR000331">
    <property type="entry name" value="Rap/Ran_GAP_dom"/>
</dbReference>